<dbReference type="InterPro" id="IPR000462">
    <property type="entry name" value="CDP-OH_P_trans"/>
</dbReference>
<sequence>MPDQPKENIFLFVPNLIGYGRIILALVAFYYMPYDPIIGSICYITSGMLDAVDGYAARSLNQSSRVGAMLDQLTDRVGTCGLLMVLCMLYPRWAILFQISTALDITSHWIHFYSSTSLLKSASHKTVDYGSSILKLYYTSRPLLFFMCLGNETCYTMLYLCFFTPGPFVLPFLDMGLFDLLFFVSLPIAIAKSFCSWLQLKGAMCAIADVDVEERKQLKKE</sequence>
<keyword evidence="8 22" id="KW-0812">Transmembrane</keyword>
<dbReference type="EC" id="2.7.8.11" evidence="5 20"/>
<dbReference type="GO" id="GO:0046872">
    <property type="term" value="F:metal ion binding"/>
    <property type="evidence" value="ECO:0007669"/>
    <property type="project" value="UniProtKB-KW"/>
</dbReference>
<keyword evidence="12 20" id="KW-0443">Lipid metabolism</keyword>
<comment type="subcellular location">
    <subcellularLocation>
        <location evidence="3">Membrane</location>
        <topology evidence="3">Multi-pass membrane protein</topology>
    </subcellularLocation>
</comment>
<keyword evidence="23" id="KW-1185">Reference proteome</keyword>
<dbReference type="InterPro" id="IPR048254">
    <property type="entry name" value="CDP_ALCOHOL_P_TRANSF_CS"/>
</dbReference>
<dbReference type="PIRSF" id="PIRSF000848">
    <property type="entry name" value="CDP_diag_ino_3_P"/>
    <property type="match status" value="1"/>
</dbReference>
<evidence type="ECO:0000256" key="9">
    <source>
        <dbReference type="ARBA" id="ARBA00022723"/>
    </source>
</evidence>
<proteinExistence type="inferred from homology"/>
<feature type="transmembrane region" description="Helical" evidence="22">
    <location>
        <begin position="9"/>
        <end position="31"/>
    </location>
</feature>
<evidence type="ECO:0000256" key="15">
    <source>
        <dbReference type="ARBA" id="ARBA00023211"/>
    </source>
</evidence>
<reference evidence="24" key="1">
    <citation type="submission" date="2025-08" db="UniProtKB">
        <authorList>
            <consortium name="RefSeq"/>
        </authorList>
    </citation>
    <scope>IDENTIFICATION</scope>
    <source>
        <tissue evidence="24">Gonad</tissue>
    </source>
</reference>
<evidence type="ECO:0000313" key="24">
    <source>
        <dbReference type="RefSeq" id="XP_019620523.1"/>
    </source>
</evidence>
<dbReference type="PANTHER" id="PTHR15362">
    <property type="entry name" value="PHOSPHATIDYLINOSITOL SYNTHASE"/>
    <property type="match status" value="1"/>
</dbReference>
<organism evidence="23 24">
    <name type="scientific">Branchiostoma belcheri</name>
    <name type="common">Amphioxus</name>
    <dbReference type="NCBI Taxonomy" id="7741"/>
    <lineage>
        <taxon>Eukaryota</taxon>
        <taxon>Metazoa</taxon>
        <taxon>Chordata</taxon>
        <taxon>Cephalochordata</taxon>
        <taxon>Leptocardii</taxon>
        <taxon>Amphioxiformes</taxon>
        <taxon>Branchiostomatidae</taxon>
        <taxon>Branchiostoma</taxon>
    </lineage>
</organism>
<dbReference type="RefSeq" id="XP_019620523.1">
    <property type="nucleotide sequence ID" value="XM_019764964.1"/>
</dbReference>
<evidence type="ECO:0000256" key="6">
    <source>
        <dbReference type="ARBA" id="ARBA00022516"/>
    </source>
</evidence>
<comment type="function">
    <text evidence="18">Catalyzes the biosynthesis of phosphatidylinositol (PtdIns) as well as PtdIns:inositol exchange reaction. May thus act to reduce an excessive cellular PtdIns content. The exchange activity is due to the reverse reaction of PtdIns synthase and is dependent on CMP, which is tightly bound to the enzyme.</text>
</comment>
<dbReference type="PANTHER" id="PTHR15362:SF4">
    <property type="entry name" value="CDP-DIACYLGLYCEROL--INOSITOL 3-PHOSPHATIDYLTRANSFERASE"/>
    <property type="match status" value="1"/>
</dbReference>
<dbReference type="KEGG" id="bbel:109467059"/>
<dbReference type="GO" id="GO:0005794">
    <property type="term" value="C:Golgi apparatus"/>
    <property type="evidence" value="ECO:0007669"/>
    <property type="project" value="TreeGrafter"/>
</dbReference>
<evidence type="ECO:0000256" key="13">
    <source>
        <dbReference type="ARBA" id="ARBA00023136"/>
    </source>
</evidence>
<comment type="similarity">
    <text evidence="4 20 21">Belongs to the CDP-alcohol phosphatidyltransferase class-I family.</text>
</comment>
<dbReference type="Gene3D" id="1.20.120.1760">
    <property type="match status" value="1"/>
</dbReference>
<keyword evidence="9" id="KW-0479">Metal-binding</keyword>
<dbReference type="Proteomes" id="UP000515135">
    <property type="component" value="Unplaced"/>
</dbReference>
<evidence type="ECO:0000256" key="21">
    <source>
        <dbReference type="RuleBase" id="RU003750"/>
    </source>
</evidence>
<evidence type="ECO:0000256" key="16">
    <source>
        <dbReference type="ARBA" id="ARBA00023264"/>
    </source>
</evidence>
<keyword evidence="14 20" id="KW-0594">Phospholipid biosynthesis</keyword>
<evidence type="ECO:0000256" key="11">
    <source>
        <dbReference type="ARBA" id="ARBA00022989"/>
    </source>
</evidence>
<dbReference type="Pfam" id="PF01066">
    <property type="entry name" value="CDP-OH_P_transf"/>
    <property type="match status" value="1"/>
</dbReference>
<comment type="cofactor">
    <cofactor evidence="2">
        <name>Mg(2+)</name>
        <dbReference type="ChEBI" id="CHEBI:18420"/>
    </cofactor>
</comment>
<evidence type="ECO:0000313" key="23">
    <source>
        <dbReference type="Proteomes" id="UP000515135"/>
    </source>
</evidence>
<accession>A0A6P4Y7U8</accession>
<evidence type="ECO:0000256" key="17">
    <source>
        <dbReference type="ARBA" id="ARBA00050836"/>
    </source>
</evidence>
<evidence type="ECO:0000256" key="20">
    <source>
        <dbReference type="PIRNR" id="PIRNR000848"/>
    </source>
</evidence>
<evidence type="ECO:0000256" key="4">
    <source>
        <dbReference type="ARBA" id="ARBA00010441"/>
    </source>
</evidence>
<dbReference type="GO" id="GO:0006661">
    <property type="term" value="P:phosphatidylinositol biosynthetic process"/>
    <property type="evidence" value="ECO:0007669"/>
    <property type="project" value="TreeGrafter"/>
</dbReference>
<evidence type="ECO:0000256" key="8">
    <source>
        <dbReference type="ARBA" id="ARBA00022692"/>
    </source>
</evidence>
<evidence type="ECO:0000256" key="7">
    <source>
        <dbReference type="ARBA" id="ARBA00022679"/>
    </source>
</evidence>
<evidence type="ECO:0000256" key="22">
    <source>
        <dbReference type="SAM" id="Phobius"/>
    </source>
</evidence>
<feature type="transmembrane region" description="Helical" evidence="22">
    <location>
        <begin position="143"/>
        <end position="162"/>
    </location>
</feature>
<dbReference type="GO" id="GO:0003881">
    <property type="term" value="F:CDP-diacylglycerol-inositol 3-phosphatidyltransferase activity"/>
    <property type="evidence" value="ECO:0007669"/>
    <property type="project" value="UniProtKB-UniRule"/>
</dbReference>
<evidence type="ECO:0000256" key="18">
    <source>
        <dbReference type="ARBA" id="ARBA00057387"/>
    </source>
</evidence>
<comment type="catalytic activity">
    <reaction evidence="17">
        <text>a CDP-1,2-diacyl-sn-glycerol + myo-inositol = a 1,2-diacyl-sn-glycero-3-phospho-(1D-myo-inositol) + CMP + H(+)</text>
        <dbReference type="Rhea" id="RHEA:11580"/>
        <dbReference type="ChEBI" id="CHEBI:15378"/>
        <dbReference type="ChEBI" id="CHEBI:17268"/>
        <dbReference type="ChEBI" id="CHEBI:57880"/>
        <dbReference type="ChEBI" id="CHEBI:58332"/>
        <dbReference type="ChEBI" id="CHEBI:60377"/>
        <dbReference type="EC" id="2.7.8.11"/>
    </reaction>
    <physiologicalReaction direction="left-to-right" evidence="17">
        <dbReference type="Rhea" id="RHEA:11581"/>
    </physiologicalReaction>
    <physiologicalReaction direction="right-to-left" evidence="17">
        <dbReference type="Rhea" id="RHEA:11582"/>
    </physiologicalReaction>
</comment>
<evidence type="ECO:0000256" key="5">
    <source>
        <dbReference type="ARBA" id="ARBA00013212"/>
    </source>
</evidence>
<evidence type="ECO:0000256" key="1">
    <source>
        <dbReference type="ARBA" id="ARBA00001936"/>
    </source>
</evidence>
<dbReference type="PROSITE" id="PS00379">
    <property type="entry name" value="CDP_ALCOHOL_P_TRANSF"/>
    <property type="match status" value="1"/>
</dbReference>
<dbReference type="FunFam" id="1.20.120.1760:FF:000003">
    <property type="entry name" value="CDP-diacylglycerol--inositol 3-phosphatidyltransferase"/>
    <property type="match status" value="1"/>
</dbReference>
<evidence type="ECO:0000256" key="2">
    <source>
        <dbReference type="ARBA" id="ARBA00001946"/>
    </source>
</evidence>
<keyword evidence="6 20" id="KW-0444">Lipid biosynthesis</keyword>
<dbReference type="InterPro" id="IPR014387">
    <property type="entry name" value="CDP_diag_ino_3_P_euk"/>
</dbReference>
<gene>
    <name evidence="24" type="primary">LOC109467059</name>
</gene>
<keyword evidence="13 20" id="KW-0472">Membrane</keyword>
<evidence type="ECO:0000256" key="14">
    <source>
        <dbReference type="ARBA" id="ARBA00023209"/>
    </source>
</evidence>
<dbReference type="InterPro" id="IPR043130">
    <property type="entry name" value="CDP-OH_PTrfase_TM_dom"/>
</dbReference>
<keyword evidence="10" id="KW-0460">Magnesium</keyword>
<evidence type="ECO:0000256" key="3">
    <source>
        <dbReference type="ARBA" id="ARBA00004141"/>
    </source>
</evidence>
<dbReference type="GeneID" id="109467059"/>
<evidence type="ECO:0000256" key="12">
    <source>
        <dbReference type="ARBA" id="ARBA00023098"/>
    </source>
</evidence>
<keyword evidence="7 20" id="KW-0808">Transferase</keyword>
<dbReference type="GO" id="GO:0016020">
    <property type="term" value="C:membrane"/>
    <property type="evidence" value="ECO:0007669"/>
    <property type="project" value="UniProtKB-SubCell"/>
</dbReference>
<evidence type="ECO:0000256" key="19">
    <source>
        <dbReference type="ARBA" id="ARBA00070582"/>
    </source>
</evidence>
<protein>
    <recommendedName>
        <fullName evidence="19 20">CDP-diacylglycerol--inositol 3-phosphatidyltransferase</fullName>
        <ecNumber evidence="5 20">2.7.8.11</ecNumber>
    </recommendedName>
</protein>
<dbReference type="AlphaFoldDB" id="A0A6P4Y7U8"/>
<dbReference type="OrthoDB" id="10251079at2759"/>
<keyword evidence="11 22" id="KW-1133">Transmembrane helix</keyword>
<keyword evidence="15" id="KW-0464">Manganese</keyword>
<comment type="cofactor">
    <cofactor evidence="1">
        <name>Mn(2+)</name>
        <dbReference type="ChEBI" id="CHEBI:29035"/>
    </cofactor>
</comment>
<keyword evidence="16 20" id="KW-1208">Phospholipid metabolism</keyword>
<name>A0A6P4Y7U8_BRABE</name>
<evidence type="ECO:0000256" key="10">
    <source>
        <dbReference type="ARBA" id="ARBA00022842"/>
    </source>
</evidence>
<feature type="transmembrane region" description="Helical" evidence="22">
    <location>
        <begin position="168"/>
        <end position="191"/>
    </location>
</feature>